<protein>
    <submittedName>
        <fullName evidence="1">Uncharacterized protein</fullName>
    </submittedName>
</protein>
<evidence type="ECO:0000313" key="1">
    <source>
        <dbReference type="EMBL" id="OXA44884.1"/>
    </source>
</evidence>
<gene>
    <name evidence="1" type="ORF">Fcan01_20129</name>
</gene>
<keyword evidence="2" id="KW-1185">Reference proteome</keyword>
<dbReference type="EMBL" id="LNIX01000018">
    <property type="protein sequence ID" value="OXA44884.1"/>
    <property type="molecule type" value="Genomic_DNA"/>
</dbReference>
<name>A0A226DJ59_FOLCA</name>
<reference evidence="1 2" key="1">
    <citation type="submission" date="2015-12" db="EMBL/GenBank/DDBJ databases">
        <title>The genome of Folsomia candida.</title>
        <authorList>
            <person name="Faddeeva A."/>
            <person name="Derks M.F."/>
            <person name="Anvar Y."/>
            <person name="Smit S."/>
            <person name="Van Straalen N."/>
            <person name="Roelofs D."/>
        </authorList>
    </citation>
    <scope>NUCLEOTIDE SEQUENCE [LARGE SCALE GENOMIC DNA]</scope>
    <source>
        <strain evidence="1 2">VU population</strain>
        <tissue evidence="1">Whole body</tissue>
    </source>
</reference>
<comment type="caution">
    <text evidence="1">The sequence shown here is derived from an EMBL/GenBank/DDBJ whole genome shotgun (WGS) entry which is preliminary data.</text>
</comment>
<sequence>MNTSSAMESNFTLDQANYVGRLESSFLAEVCRMEEGVLQSARLMPYLRVMLTQDGGATIMDAIAIGNFYHVEKYVYKKLKFYDISVRSGTFTVFHVACLRSVLVHRRTRYQVIDTTCGF</sequence>
<dbReference type="AlphaFoldDB" id="A0A226DJ59"/>
<organism evidence="1 2">
    <name type="scientific">Folsomia candida</name>
    <name type="common">Springtail</name>
    <dbReference type="NCBI Taxonomy" id="158441"/>
    <lineage>
        <taxon>Eukaryota</taxon>
        <taxon>Metazoa</taxon>
        <taxon>Ecdysozoa</taxon>
        <taxon>Arthropoda</taxon>
        <taxon>Hexapoda</taxon>
        <taxon>Collembola</taxon>
        <taxon>Entomobryomorpha</taxon>
        <taxon>Isotomoidea</taxon>
        <taxon>Isotomidae</taxon>
        <taxon>Proisotominae</taxon>
        <taxon>Folsomia</taxon>
    </lineage>
</organism>
<evidence type="ECO:0000313" key="2">
    <source>
        <dbReference type="Proteomes" id="UP000198287"/>
    </source>
</evidence>
<accession>A0A226DJ59</accession>
<proteinExistence type="predicted"/>
<dbReference type="Proteomes" id="UP000198287">
    <property type="component" value="Unassembled WGS sequence"/>
</dbReference>